<dbReference type="AlphaFoldDB" id="A0AAW3ZQ53"/>
<name>A0AAW3ZQ53_9GAMM</name>
<keyword evidence="2" id="KW-1185">Reference proteome</keyword>
<evidence type="ECO:0000313" key="1">
    <source>
        <dbReference type="EMBL" id="MBD8527065.1"/>
    </source>
</evidence>
<accession>A0AAW3ZQ53</accession>
<protein>
    <submittedName>
        <fullName evidence="1">Uncharacterized protein</fullName>
    </submittedName>
</protein>
<proteinExistence type="predicted"/>
<reference evidence="1 2" key="1">
    <citation type="submission" date="2020-09" db="EMBL/GenBank/DDBJ databases">
        <title>Pseudoxanthomonas sp. CAU 1598 isolated from sand of Yaerae Beach.</title>
        <authorList>
            <person name="Kim W."/>
        </authorList>
    </citation>
    <scope>NUCLEOTIDE SEQUENCE [LARGE SCALE GENOMIC DNA]</scope>
    <source>
        <strain evidence="1 2">CAU 1598</strain>
    </source>
</reference>
<gene>
    <name evidence="1" type="ORF">IFO71_15090</name>
</gene>
<dbReference type="RefSeq" id="WP_192030486.1">
    <property type="nucleotide sequence ID" value="NZ_JACYTR010000039.1"/>
</dbReference>
<sequence length="141" mass="16218">MLAPAPAADATTVHKTLFEIMRARCHPLPAQYARLDLQLRFSRAQFERIRGGFLPRSMDDRWFAYMEDSMLHLHRSWSGFCVFTTRFAAEGDGFHMVEARVNRDPGQYRQINADYDAHCLRRLIEVLLLARVPPSGPSPGR</sequence>
<dbReference type="EMBL" id="JACYTR010000039">
    <property type="protein sequence ID" value="MBD8527065.1"/>
    <property type="molecule type" value="Genomic_DNA"/>
</dbReference>
<comment type="caution">
    <text evidence="1">The sequence shown here is derived from an EMBL/GenBank/DDBJ whole genome shotgun (WGS) entry which is preliminary data.</text>
</comment>
<dbReference type="Proteomes" id="UP000613768">
    <property type="component" value="Unassembled WGS sequence"/>
</dbReference>
<organism evidence="1 2">
    <name type="scientific">Pseudomarimonas arenosa</name>
    <dbReference type="NCBI Taxonomy" id="2774145"/>
    <lineage>
        <taxon>Bacteria</taxon>
        <taxon>Pseudomonadati</taxon>
        <taxon>Pseudomonadota</taxon>
        <taxon>Gammaproteobacteria</taxon>
        <taxon>Lysobacterales</taxon>
        <taxon>Lysobacteraceae</taxon>
        <taxon>Pseudomarimonas</taxon>
    </lineage>
</organism>
<evidence type="ECO:0000313" key="2">
    <source>
        <dbReference type="Proteomes" id="UP000613768"/>
    </source>
</evidence>